<dbReference type="Proteomes" id="UP000216913">
    <property type="component" value="Unassembled WGS sequence"/>
</dbReference>
<keyword evidence="2" id="KW-0812">Transmembrane</keyword>
<evidence type="ECO:0000313" key="4">
    <source>
        <dbReference type="Proteomes" id="UP000216913"/>
    </source>
</evidence>
<feature type="transmembrane region" description="Helical" evidence="2">
    <location>
        <begin position="154"/>
        <end position="173"/>
    </location>
</feature>
<comment type="caution">
    <text evidence="3">The sequence shown here is derived from an EMBL/GenBank/DDBJ whole genome shotgun (WGS) entry which is preliminary data.</text>
</comment>
<proteinExistence type="predicted"/>
<feature type="transmembrane region" description="Helical" evidence="2">
    <location>
        <begin position="255"/>
        <end position="280"/>
    </location>
</feature>
<keyword evidence="2" id="KW-0472">Membrane</keyword>
<feature type="transmembrane region" description="Helical" evidence="2">
    <location>
        <begin position="478"/>
        <end position="498"/>
    </location>
</feature>
<feature type="transmembrane region" description="Helical" evidence="2">
    <location>
        <begin position="20"/>
        <end position="44"/>
    </location>
</feature>
<dbReference type="EMBL" id="NEVP01000006">
    <property type="protein sequence ID" value="OZI51712.1"/>
    <property type="molecule type" value="Genomic_DNA"/>
</dbReference>
<name>A0A261TRB1_9BORD</name>
<sequence length="564" mass="60494">MSGRGTAQGHESLRQAMSWLHTWAGLLLGWVLYAVLWTGTLAYYRAEITAWMQPELPVVAALPEAGQAAVLAQAYMTRHHADSPRWTLVLPTPREPRITLAYEEAAPVAGQPGFGTALLHPVTGAPLTPRSTRGGDFFYRFHYELQLAYPWGRWIAGVAAMFMLVAVVSGVIVHRKLFQDFFVFRPGRDRPGRVRPGRGGSDGSRQLVASLRGATSSGSGTKVGDAGRRQATRRGGGARAWMDGHNVLAVLGLPFHLMISFTGLILLMSMLMPAGILAAYDDTRHFTAQLVPGHRAPPASGVASPLMPLQSMVERAEAQWDGRAGRVTVLHGGDAAATVVVQRLAAERVSHSLVPPALAYEGATGRPIGDPKDRSPALVAVGGLIGLHLGWFAEPMLRALYFLIGMASTAMVATGLILWLAKRRQKGARASPTSLPDASPSLRLVNALNIATIAGLPLATAAYFWANRLLPADLPTRASWEVRAFFIAWLAACAWTLIARRNRWRDLLGASALLLMGLPLLNAFTASHLIATMAQGDGVRAGFEMVCIGGGAVLGWIGYRSGQP</sequence>
<accession>A0A261TRB1</accession>
<keyword evidence="4" id="KW-1185">Reference proteome</keyword>
<evidence type="ECO:0000256" key="2">
    <source>
        <dbReference type="SAM" id="Phobius"/>
    </source>
</evidence>
<dbReference type="PANTHER" id="PTHR34219:SF4">
    <property type="entry name" value="PEPSY DOMAIN-CONTAINING PROTEIN"/>
    <property type="match status" value="1"/>
</dbReference>
<evidence type="ECO:0008006" key="5">
    <source>
        <dbReference type="Google" id="ProtNLM"/>
    </source>
</evidence>
<dbReference type="PANTHER" id="PTHR34219">
    <property type="entry name" value="IRON-REGULATED INNER MEMBRANE PROTEIN-RELATED"/>
    <property type="match status" value="1"/>
</dbReference>
<feature type="transmembrane region" description="Helical" evidence="2">
    <location>
        <begin position="442"/>
        <end position="466"/>
    </location>
</feature>
<feature type="region of interest" description="Disordered" evidence="1">
    <location>
        <begin position="211"/>
        <end position="237"/>
    </location>
</feature>
<reference evidence="3 4" key="1">
    <citation type="submission" date="2017-05" db="EMBL/GenBank/DDBJ databases">
        <title>Complete and WGS of Bordetella genogroups.</title>
        <authorList>
            <person name="Spilker T."/>
            <person name="LiPuma J."/>
        </authorList>
    </citation>
    <scope>NUCLEOTIDE SEQUENCE [LARGE SCALE GENOMIC DNA]</scope>
    <source>
        <strain evidence="3 4">AU10456</strain>
    </source>
</reference>
<dbReference type="RefSeq" id="WP_094799669.1">
    <property type="nucleotide sequence ID" value="NZ_NEVP01000006.1"/>
</dbReference>
<dbReference type="InterPro" id="IPR005625">
    <property type="entry name" value="PepSY-ass_TM"/>
</dbReference>
<keyword evidence="2" id="KW-1133">Transmembrane helix</keyword>
<feature type="transmembrane region" description="Helical" evidence="2">
    <location>
        <begin position="542"/>
        <end position="559"/>
    </location>
</feature>
<dbReference type="Pfam" id="PF03929">
    <property type="entry name" value="PepSY_TM"/>
    <property type="match status" value="2"/>
</dbReference>
<evidence type="ECO:0000256" key="1">
    <source>
        <dbReference type="SAM" id="MobiDB-lite"/>
    </source>
</evidence>
<evidence type="ECO:0000313" key="3">
    <source>
        <dbReference type="EMBL" id="OZI51712.1"/>
    </source>
</evidence>
<dbReference type="AlphaFoldDB" id="A0A261TRB1"/>
<protein>
    <recommendedName>
        <fullName evidence="5">Peptidase</fullName>
    </recommendedName>
</protein>
<gene>
    <name evidence="3" type="ORF">CAL25_09255</name>
</gene>
<dbReference type="OrthoDB" id="9776609at2"/>
<feature type="transmembrane region" description="Helical" evidence="2">
    <location>
        <begin position="399"/>
        <end position="421"/>
    </location>
</feature>
<feature type="transmembrane region" description="Helical" evidence="2">
    <location>
        <begin position="510"/>
        <end position="530"/>
    </location>
</feature>
<organism evidence="3 4">
    <name type="scientific">Bordetella genomosp. 5</name>
    <dbReference type="NCBI Taxonomy" id="1395608"/>
    <lineage>
        <taxon>Bacteria</taxon>
        <taxon>Pseudomonadati</taxon>
        <taxon>Pseudomonadota</taxon>
        <taxon>Betaproteobacteria</taxon>
        <taxon>Burkholderiales</taxon>
        <taxon>Alcaligenaceae</taxon>
        <taxon>Bordetella</taxon>
    </lineage>
</organism>